<dbReference type="SUPFAM" id="SSF82714">
    <property type="entry name" value="Multidrug efflux transporter AcrB TolC docking domain, DN and DC subdomains"/>
    <property type="match status" value="2"/>
</dbReference>
<feature type="transmembrane region" description="Helical" evidence="1">
    <location>
        <begin position="919"/>
        <end position="940"/>
    </location>
</feature>
<organism evidence="2 3">
    <name type="scientific">Thiomonas bhubaneswarensis</name>
    <dbReference type="NCBI Taxonomy" id="339866"/>
    <lineage>
        <taxon>Bacteria</taxon>
        <taxon>Pseudomonadati</taxon>
        <taxon>Pseudomonadota</taxon>
        <taxon>Betaproteobacteria</taxon>
        <taxon>Burkholderiales</taxon>
        <taxon>Thiomonas</taxon>
    </lineage>
</organism>
<feature type="transmembrane region" description="Helical" evidence="1">
    <location>
        <begin position="543"/>
        <end position="565"/>
    </location>
</feature>
<dbReference type="InterPro" id="IPR027463">
    <property type="entry name" value="AcrB_DN_DC_subdom"/>
</dbReference>
<reference evidence="3" key="1">
    <citation type="submission" date="2015-08" db="EMBL/GenBank/DDBJ databases">
        <authorList>
            <person name="Varghese N."/>
        </authorList>
    </citation>
    <scope>NUCLEOTIDE SEQUENCE [LARGE SCALE GENOMIC DNA]</scope>
    <source>
        <strain evidence="3">DSM 18181</strain>
    </source>
</reference>
<evidence type="ECO:0000256" key="1">
    <source>
        <dbReference type="SAM" id="Phobius"/>
    </source>
</evidence>
<feature type="transmembrane region" description="Helical" evidence="1">
    <location>
        <begin position="381"/>
        <end position="400"/>
    </location>
</feature>
<dbReference type="PANTHER" id="PTHR32063">
    <property type="match status" value="1"/>
</dbReference>
<dbReference type="Proteomes" id="UP000183649">
    <property type="component" value="Unassembled WGS sequence"/>
</dbReference>
<feature type="transmembrane region" description="Helical" evidence="1">
    <location>
        <begin position="33"/>
        <end position="50"/>
    </location>
</feature>
<feature type="transmembrane region" description="Helical" evidence="1">
    <location>
        <begin position="460"/>
        <end position="481"/>
    </location>
</feature>
<dbReference type="EMBL" id="CYHF01000004">
    <property type="protein sequence ID" value="CUA96193.1"/>
    <property type="molecule type" value="Genomic_DNA"/>
</dbReference>
<feature type="transmembrane region" description="Helical" evidence="1">
    <location>
        <begin position="357"/>
        <end position="374"/>
    </location>
</feature>
<keyword evidence="1" id="KW-0812">Transmembrane</keyword>
<gene>
    <name evidence="2" type="ORF">Ga0061069_10441</name>
</gene>
<dbReference type="Gene3D" id="3.30.2090.10">
    <property type="entry name" value="Multidrug efflux transporter AcrB TolC docking domain, DN and DC subdomains"/>
    <property type="match status" value="2"/>
</dbReference>
<evidence type="ECO:0000313" key="2">
    <source>
        <dbReference type="EMBL" id="CUA96193.1"/>
    </source>
</evidence>
<keyword evidence="1" id="KW-0472">Membrane</keyword>
<dbReference type="PANTHER" id="PTHR32063:SF4">
    <property type="entry name" value="SLR6043 PROTEIN"/>
    <property type="match status" value="1"/>
</dbReference>
<dbReference type="STRING" id="339866.GCA_001418255_01274"/>
<sequence length="1071" mass="111182">MPQQATPPDKNDVAPAPRGIQAALLAASIRRRGVVLALAVLLALLAANVARTARTDVFPEFAAKMVKVQTEAPGLSPEQVELLVTDPLEAAASGLLGVRQVASKSLPGISILKLYFEADTRLQDDRWRVAQHLASVQLPPGTGPPRLIPLTSSTGTVLMAGLTSAQHGLMQLQSIAQWTLRPQLMAVPGVANVLVFSQQVRALQVRVDPQALLRHGLDPQQVVAATRHATGLLGAGFMPTPQQRVLLVSSGTATSPGALADTVLQATPDGVVTLGDVAQVGYAPLPAIGGASIGGQPAVILKIQESYGANTVQVTRGVQAVLERHRASLAAQGIELHADLFRPADFITLAMHNVRDSLLLGALLVVLVIALTLLDWRAALISSLAIPLSLLAAVAVLVSMGVTLNVMTLGGLAIAIGVVVDDAVIDVENILRRLRDNAASAQPQAPLRVILAACLEVRGAVVYATAAVLLVIVPVLLLPGLSGRLFSPLAQSYALAVLASLLVALTVTPALSALLLAGAEHRLHIPAPVRVAQRGYGALLRRLLPHWLPAALFTALLIGAAAWLAQGMGGSFLPPLQEGQFIVHMRLAPGASITASLDMGARVSQALERLPEVRLVAQHTGRATLSPDASGTQSSSLDVNLKPGADSDRALAAIERVLRGFAGATFRVNSFLTERMDNTVARGAAAPLVVNVLGNHLHTIDSVAAQVASVLRSLPGATGVQVQAPPGVPQLDIALDAQALRRWGLQPLPVLQAIHTAFAGNIVGTVFHGAVPVPVRVVMSRDSRDNPLALGALLISTPALGMVPLAQLAHITAASGPSDIRHLGGQRVQAVLAGTTSADLTGFVQQARAAIARHVALPPGVTLQFEGEAQQRSATLRRLAVDVLGVLAALVLLLAMALHRSSAPTTSPRTAASTTARQVALVLLSAPAAWTGGVFAAWWVGGVLSLGAVIGLLALMGISLRNAILIFTHAAQLQREHGLDWNADLLRRAVADRLAAIVMTSLVTALGVLPLALGLHAPGREIEGPMAVALLGGLATSLLYNLFALPALALRFGMARSSPPASRSLESQTSA</sequence>
<dbReference type="Gene3D" id="3.30.70.1320">
    <property type="entry name" value="Multidrug efflux transporter AcrB pore domain like"/>
    <property type="match status" value="1"/>
</dbReference>
<dbReference type="Gene3D" id="3.30.70.1440">
    <property type="entry name" value="Multidrug efflux transporter AcrB pore domain"/>
    <property type="match status" value="1"/>
</dbReference>
<dbReference type="SUPFAM" id="SSF82693">
    <property type="entry name" value="Multidrug efflux transporter AcrB pore domain, PN1, PN2, PC1 and PC2 subdomains"/>
    <property type="match status" value="2"/>
</dbReference>
<feature type="transmembrane region" description="Helical" evidence="1">
    <location>
        <begin position="994"/>
        <end position="1015"/>
    </location>
</feature>
<dbReference type="GO" id="GO:0005886">
    <property type="term" value="C:plasma membrane"/>
    <property type="evidence" value="ECO:0007669"/>
    <property type="project" value="TreeGrafter"/>
</dbReference>
<dbReference type="SUPFAM" id="SSF82866">
    <property type="entry name" value="Multidrug efflux transporter AcrB transmembrane domain"/>
    <property type="match status" value="2"/>
</dbReference>
<dbReference type="OrthoDB" id="9798415at2"/>
<dbReference type="AlphaFoldDB" id="A0A0K6HZF5"/>
<proteinExistence type="predicted"/>
<feature type="transmembrane region" description="Helical" evidence="1">
    <location>
        <begin position="879"/>
        <end position="898"/>
    </location>
</feature>
<dbReference type="Pfam" id="PF00873">
    <property type="entry name" value="ACR_tran"/>
    <property type="match status" value="1"/>
</dbReference>
<accession>A0A0K6HZF5</accession>
<feature type="transmembrane region" description="Helical" evidence="1">
    <location>
        <begin position="946"/>
        <end position="967"/>
    </location>
</feature>
<name>A0A0K6HZF5_9BURK</name>
<dbReference type="RefSeq" id="WP_055450199.1">
    <property type="nucleotide sequence ID" value="NZ_CYHF01000004.1"/>
</dbReference>
<keyword evidence="3" id="KW-1185">Reference proteome</keyword>
<evidence type="ECO:0000313" key="3">
    <source>
        <dbReference type="Proteomes" id="UP000183649"/>
    </source>
</evidence>
<dbReference type="PRINTS" id="PR00702">
    <property type="entry name" value="ACRIFLAVINRP"/>
</dbReference>
<feature type="transmembrane region" description="Helical" evidence="1">
    <location>
        <begin position="493"/>
        <end position="517"/>
    </location>
</feature>
<protein>
    <submittedName>
        <fullName evidence="2">Cu/Ag efflux pump CusA</fullName>
    </submittedName>
</protein>
<feature type="transmembrane region" description="Helical" evidence="1">
    <location>
        <begin position="1027"/>
        <end position="1050"/>
    </location>
</feature>
<dbReference type="Gene3D" id="1.20.1640.10">
    <property type="entry name" value="Multidrug efflux transporter AcrB transmembrane domain"/>
    <property type="match status" value="2"/>
</dbReference>
<dbReference type="GO" id="GO:0042910">
    <property type="term" value="F:xenobiotic transmembrane transporter activity"/>
    <property type="evidence" value="ECO:0007669"/>
    <property type="project" value="TreeGrafter"/>
</dbReference>
<dbReference type="InterPro" id="IPR001036">
    <property type="entry name" value="Acrflvin-R"/>
</dbReference>
<keyword evidence="1" id="KW-1133">Transmembrane helix</keyword>
<dbReference type="Gene3D" id="3.30.70.1430">
    <property type="entry name" value="Multidrug efflux transporter AcrB pore domain"/>
    <property type="match status" value="2"/>
</dbReference>